<proteinExistence type="inferred from homology"/>
<protein>
    <submittedName>
        <fullName evidence="9">Cytochrome P450 monooygenase 3</fullName>
    </submittedName>
</protein>
<comment type="cofactor">
    <cofactor evidence="1">
        <name>heme</name>
        <dbReference type="ChEBI" id="CHEBI:30413"/>
    </cofactor>
</comment>
<keyword evidence="7" id="KW-0349">Heme</keyword>
<dbReference type="PANTHER" id="PTHR46206:SF6">
    <property type="entry name" value="CYTOCHROME P450 MONOOXYGENASE AN1598-RELATED"/>
    <property type="match status" value="1"/>
</dbReference>
<evidence type="ECO:0000256" key="4">
    <source>
        <dbReference type="ARBA" id="ARBA00023002"/>
    </source>
</evidence>
<comment type="similarity">
    <text evidence="2 7">Belongs to the cytochrome P450 family.</text>
</comment>
<gene>
    <name evidence="9" type="primary">P450-3</name>
    <name evidence="9" type="ORF">LCER1_G000714</name>
</gene>
<keyword evidence="3 7" id="KW-0479">Metal-binding</keyword>
<dbReference type="InterPro" id="IPR001128">
    <property type="entry name" value="Cyt_P450"/>
</dbReference>
<keyword evidence="8" id="KW-0472">Membrane</keyword>
<organism evidence="9 10">
    <name type="scientific">Lachnellula cervina</name>
    <dbReference type="NCBI Taxonomy" id="1316786"/>
    <lineage>
        <taxon>Eukaryota</taxon>
        <taxon>Fungi</taxon>
        <taxon>Dikarya</taxon>
        <taxon>Ascomycota</taxon>
        <taxon>Pezizomycotina</taxon>
        <taxon>Leotiomycetes</taxon>
        <taxon>Helotiales</taxon>
        <taxon>Lachnaceae</taxon>
        <taxon>Lachnellula</taxon>
    </lineage>
</organism>
<dbReference type="PRINTS" id="PR00385">
    <property type="entry name" value="P450"/>
</dbReference>
<reference evidence="9 10" key="1">
    <citation type="submission" date="2018-05" db="EMBL/GenBank/DDBJ databases">
        <title>Whole genome sequencing for identification of molecular markers to develop diagnostic detection tools for the regulated plant pathogen Lachnellula willkommii.</title>
        <authorList>
            <person name="Giroux E."/>
            <person name="Bilodeau G."/>
        </authorList>
    </citation>
    <scope>NUCLEOTIDE SEQUENCE [LARGE SCALE GENOMIC DNA]</scope>
    <source>
        <strain evidence="9 10">CBS 625.97</strain>
    </source>
</reference>
<dbReference type="InterPro" id="IPR036396">
    <property type="entry name" value="Cyt_P450_sf"/>
</dbReference>
<dbReference type="PROSITE" id="PS00086">
    <property type="entry name" value="CYTOCHROME_P450"/>
    <property type="match status" value="1"/>
</dbReference>
<keyword evidence="10" id="KW-1185">Reference proteome</keyword>
<dbReference type="PANTHER" id="PTHR46206">
    <property type="entry name" value="CYTOCHROME P450"/>
    <property type="match status" value="1"/>
</dbReference>
<dbReference type="GO" id="GO:0004497">
    <property type="term" value="F:monooxygenase activity"/>
    <property type="evidence" value="ECO:0007669"/>
    <property type="project" value="UniProtKB-KW"/>
</dbReference>
<dbReference type="Proteomes" id="UP000481288">
    <property type="component" value="Unassembled WGS sequence"/>
</dbReference>
<dbReference type="EMBL" id="QGMG01000042">
    <property type="protein sequence ID" value="TVY58420.1"/>
    <property type="molecule type" value="Genomic_DNA"/>
</dbReference>
<keyword evidence="8" id="KW-0812">Transmembrane</keyword>
<keyword evidence="5 7" id="KW-0408">Iron</keyword>
<evidence type="ECO:0000256" key="5">
    <source>
        <dbReference type="ARBA" id="ARBA00023004"/>
    </source>
</evidence>
<evidence type="ECO:0000256" key="3">
    <source>
        <dbReference type="ARBA" id="ARBA00022723"/>
    </source>
</evidence>
<accession>A0A7D8YR56</accession>
<dbReference type="OrthoDB" id="1844152at2759"/>
<name>A0A7D8YR56_9HELO</name>
<evidence type="ECO:0000256" key="6">
    <source>
        <dbReference type="ARBA" id="ARBA00023033"/>
    </source>
</evidence>
<evidence type="ECO:0000256" key="1">
    <source>
        <dbReference type="ARBA" id="ARBA00001971"/>
    </source>
</evidence>
<evidence type="ECO:0000256" key="8">
    <source>
        <dbReference type="SAM" id="Phobius"/>
    </source>
</evidence>
<dbReference type="AlphaFoldDB" id="A0A7D8YR56"/>
<dbReference type="Gene3D" id="1.10.630.10">
    <property type="entry name" value="Cytochrome P450"/>
    <property type="match status" value="1"/>
</dbReference>
<evidence type="ECO:0000313" key="9">
    <source>
        <dbReference type="EMBL" id="TVY58420.1"/>
    </source>
</evidence>
<dbReference type="GO" id="GO:0016705">
    <property type="term" value="F:oxidoreductase activity, acting on paired donors, with incorporation or reduction of molecular oxygen"/>
    <property type="evidence" value="ECO:0007669"/>
    <property type="project" value="InterPro"/>
</dbReference>
<comment type="caution">
    <text evidence="9">The sequence shown here is derived from an EMBL/GenBank/DDBJ whole genome shotgun (WGS) entry which is preliminary data.</text>
</comment>
<keyword evidence="8" id="KW-1133">Transmembrane helix</keyword>
<dbReference type="InterPro" id="IPR017972">
    <property type="entry name" value="Cyt_P450_CS"/>
</dbReference>
<dbReference type="Pfam" id="PF00067">
    <property type="entry name" value="p450"/>
    <property type="match status" value="2"/>
</dbReference>
<evidence type="ECO:0000256" key="2">
    <source>
        <dbReference type="ARBA" id="ARBA00010617"/>
    </source>
</evidence>
<sequence>MEFTAVSREFKTFAMRSPVLLSVGSFLILAALIRYLLNRPKRLNLPLVGSPESNDWTKTLIEGTIKYPDIPFSLPTSPPTVVVPISMLDEVRNLPEKTASFDKLVREVFLGKHTGFGEDRPEIIAAIKVDLTRNIASALNGMQDEIKYALSQELGSCHEWTSIAVFGKVARIVALLSGRVFVGLPLSREEEWVISTTQFAAYGHFARVAIKEWPSWLRPFVGPFLPQTRKLNHQKTRGGQLLAPLLKHCLERAQDEKSGVKGYEDEQGTMISWLLRHMDQKKRADPLVLGTNQMMLSFAAITTTSNALCHALYDLACRPEYFEPLRKEINEVLREDGYDIDGEGGLKLKKTSMSKLRKLDSFIKESQRLSPISISTHDHLFAFLQPSCAKSPTEFDGFRFSNLRAMKGKENKHQFVTTSPESLSFGHGNHACPGRFFASNEMKVVLIELLRNWEFRLQGDVERKGGEDKRPKNHIDELGITPNMFAKLDFKRREEVDL</sequence>
<evidence type="ECO:0000256" key="7">
    <source>
        <dbReference type="RuleBase" id="RU000461"/>
    </source>
</evidence>
<dbReference type="GO" id="GO:0005506">
    <property type="term" value="F:iron ion binding"/>
    <property type="evidence" value="ECO:0007669"/>
    <property type="project" value="InterPro"/>
</dbReference>
<dbReference type="SUPFAM" id="SSF48264">
    <property type="entry name" value="Cytochrome P450"/>
    <property type="match status" value="1"/>
</dbReference>
<dbReference type="GO" id="GO:0020037">
    <property type="term" value="F:heme binding"/>
    <property type="evidence" value="ECO:0007669"/>
    <property type="project" value="InterPro"/>
</dbReference>
<keyword evidence="6 7" id="KW-0503">Monooxygenase</keyword>
<dbReference type="CDD" id="cd11041">
    <property type="entry name" value="CYP503A1-like"/>
    <property type="match status" value="1"/>
</dbReference>
<feature type="transmembrane region" description="Helical" evidence="8">
    <location>
        <begin position="20"/>
        <end position="37"/>
    </location>
</feature>
<evidence type="ECO:0000313" key="10">
    <source>
        <dbReference type="Proteomes" id="UP000481288"/>
    </source>
</evidence>
<keyword evidence="4 7" id="KW-0560">Oxidoreductase</keyword>